<evidence type="ECO:0000313" key="12">
    <source>
        <dbReference type="Ensembl" id="ENSLACP00000001973.1"/>
    </source>
</evidence>
<dbReference type="Gene3D" id="1.10.150.20">
    <property type="entry name" value="5' to 3' exonuclease, C-terminal subdomain"/>
    <property type="match status" value="1"/>
</dbReference>
<keyword evidence="4 9" id="KW-0808">Transferase</keyword>
<dbReference type="EMBL" id="AFYH01105301">
    <property type="status" value="NOT_ANNOTATED_CDS"/>
    <property type="molecule type" value="Genomic_DNA"/>
</dbReference>
<dbReference type="Pfam" id="PF00533">
    <property type="entry name" value="BRCT"/>
    <property type="match status" value="1"/>
</dbReference>
<feature type="domain" description="BRCT" evidence="11">
    <location>
        <begin position="27"/>
        <end position="124"/>
    </location>
</feature>
<comment type="catalytic activity">
    <reaction evidence="9">
        <text>DNA(n) + a 2'-deoxyribonucleoside 5'-triphosphate = DNA(n+1) + diphosphate</text>
        <dbReference type="Rhea" id="RHEA:22508"/>
        <dbReference type="Rhea" id="RHEA-COMP:17339"/>
        <dbReference type="Rhea" id="RHEA-COMP:17340"/>
        <dbReference type="ChEBI" id="CHEBI:33019"/>
        <dbReference type="ChEBI" id="CHEBI:61560"/>
        <dbReference type="ChEBI" id="CHEBI:173112"/>
        <dbReference type="EC" id="2.7.7.7"/>
    </reaction>
</comment>
<dbReference type="InterPro" id="IPR010996">
    <property type="entry name" value="HHH_MUS81"/>
</dbReference>
<dbReference type="InterPro" id="IPR002054">
    <property type="entry name" value="DNA-dir_DNA_pol_X"/>
</dbReference>
<sequence>MEKFIFPSLSPHKKKQKVTEPLKSFGNYEIKFKDIVIFIMERKMGSSRRMFLTELARKKGFQVESVLSDSVNHIVAENNSCAEVLEWIHKQNLRNNPKMEVLDITWFTESMGAGKPVEIEKRHRLMVRLNCNIPRSNSSNTPPESSSVVAISPYACQRRTSLNNYNKLFTDAFEVLAENYEMNENKGPYLGFMRAASMIKSLPYAISSMKDLEGLPCLGDQTKAVIEQCCQDTEKSTIKSCINFARSQSIILFTSVFGVGQKTAEKWFRKGLRTFEEVQVHKETKLTKMQIAGFLYYEDLSSFVTKPEADAIGQIIEDTVRLFMPDALVTLTGGFRREKKIGHDVDFLITTPVPGNENGLLEKVIDVLHQQGILLYCDVVESTFDKSRLPSRKVDALDHFQKCFAILKLLKQKVITSNCEEAEEPSNTSTKEWKAIRVDLVITPFDQYAFALLGWTGSRQFERDLRRFATHERKMMLDNHALFDKNK</sequence>
<evidence type="ECO:0000259" key="11">
    <source>
        <dbReference type="PROSITE" id="PS50172"/>
    </source>
</evidence>
<dbReference type="FunFam" id="1.10.150.110:FF:000003">
    <property type="entry name" value="DNA polymerase mu"/>
    <property type="match status" value="1"/>
</dbReference>
<evidence type="ECO:0000256" key="4">
    <source>
        <dbReference type="ARBA" id="ARBA00022679"/>
    </source>
</evidence>
<dbReference type="CDD" id="cd18443">
    <property type="entry name" value="BRCT_DNTT"/>
    <property type="match status" value="1"/>
</dbReference>
<dbReference type="Pfam" id="PF14792">
    <property type="entry name" value="DNA_pol_B_palm"/>
    <property type="match status" value="1"/>
</dbReference>
<dbReference type="Ensembl" id="ENSLACT00000001987.1">
    <property type="protein sequence ID" value="ENSLACP00000001973.1"/>
    <property type="gene ID" value="ENSLACG00000001763.1"/>
</dbReference>
<evidence type="ECO:0000256" key="6">
    <source>
        <dbReference type="ARBA" id="ARBA00022723"/>
    </source>
</evidence>
<dbReference type="InterPro" id="IPR022312">
    <property type="entry name" value="DNA_pol_X"/>
</dbReference>
<accession>H2ZX52</accession>
<dbReference type="EMBL" id="AFYH01105304">
    <property type="status" value="NOT_ANNOTATED_CDS"/>
    <property type="molecule type" value="Genomic_DNA"/>
</dbReference>
<dbReference type="FunFam" id="3.40.50.10190:FF:000035">
    <property type="entry name" value="DNA-directed DNA/RNA polymerase mu"/>
    <property type="match status" value="1"/>
</dbReference>
<dbReference type="Gene3D" id="1.10.150.110">
    <property type="entry name" value="DNA polymerase beta, N-terminal domain-like"/>
    <property type="match status" value="1"/>
</dbReference>
<dbReference type="InterPro" id="IPR036420">
    <property type="entry name" value="BRCT_dom_sf"/>
</dbReference>
<evidence type="ECO:0000256" key="9">
    <source>
        <dbReference type="PIRNR" id="PIRNR000817"/>
    </source>
</evidence>
<dbReference type="HOGENOM" id="CLU_008698_0_0_1"/>
<dbReference type="FunFam" id="1.10.150.20:FF:000010">
    <property type="entry name" value="DNA polymerase lambda"/>
    <property type="match status" value="1"/>
</dbReference>
<dbReference type="InterPro" id="IPR027421">
    <property type="entry name" value="DNA_pol_lamdba_lyase_dom_sf"/>
</dbReference>
<dbReference type="PROSITE" id="PS00522">
    <property type="entry name" value="DNA_POLYMERASE_X"/>
    <property type="match status" value="1"/>
</dbReference>
<dbReference type="Gene3D" id="3.40.50.10190">
    <property type="entry name" value="BRCT domain"/>
    <property type="match status" value="1"/>
</dbReference>
<dbReference type="InterPro" id="IPR001357">
    <property type="entry name" value="BRCT_dom"/>
</dbReference>
<reference evidence="13" key="1">
    <citation type="submission" date="2011-08" db="EMBL/GenBank/DDBJ databases">
        <title>The draft genome of Latimeria chalumnae.</title>
        <authorList>
            <person name="Di Palma F."/>
            <person name="Alfoldi J."/>
            <person name="Johnson J."/>
            <person name="Berlin A."/>
            <person name="Gnerre S."/>
            <person name="Jaffe D."/>
            <person name="MacCallum I."/>
            <person name="Young S."/>
            <person name="Walker B.J."/>
            <person name="Lander E."/>
            <person name="Lindblad-Toh K."/>
        </authorList>
    </citation>
    <scope>NUCLEOTIDE SEQUENCE [LARGE SCALE GENOMIC DNA]</scope>
    <source>
        <strain evidence="13">Wild caught</strain>
    </source>
</reference>
<dbReference type="EMBL" id="AFYH01105303">
    <property type="status" value="NOT_ANNOTATED_CDS"/>
    <property type="molecule type" value="Genomic_DNA"/>
</dbReference>
<dbReference type="Pfam" id="PF14791">
    <property type="entry name" value="DNA_pol_B_thumb"/>
    <property type="match status" value="1"/>
</dbReference>
<dbReference type="PROSITE" id="PS50172">
    <property type="entry name" value="BRCT"/>
    <property type="match status" value="1"/>
</dbReference>
<dbReference type="InterPro" id="IPR018944">
    <property type="entry name" value="DNA_pol_lambd_fingers_domain"/>
</dbReference>
<dbReference type="EC" id="2.7.7.7" evidence="9"/>
<keyword evidence="7 9" id="KW-0460">Magnesium</keyword>
<organism evidence="12 13">
    <name type="scientific">Latimeria chalumnae</name>
    <name type="common">Coelacanth</name>
    <dbReference type="NCBI Taxonomy" id="7897"/>
    <lineage>
        <taxon>Eukaryota</taxon>
        <taxon>Metazoa</taxon>
        <taxon>Chordata</taxon>
        <taxon>Craniata</taxon>
        <taxon>Vertebrata</taxon>
        <taxon>Euteleostomi</taxon>
        <taxon>Coelacanthiformes</taxon>
        <taxon>Coelacanthidae</taxon>
        <taxon>Latimeria</taxon>
    </lineage>
</organism>
<dbReference type="eggNOG" id="KOG2534">
    <property type="taxonomic scope" value="Eukaryota"/>
</dbReference>
<dbReference type="PRINTS" id="PR00871">
    <property type="entry name" value="DNAPOLXTDT"/>
</dbReference>
<dbReference type="GO" id="GO:0003887">
    <property type="term" value="F:DNA-directed DNA polymerase activity"/>
    <property type="evidence" value="ECO:0007669"/>
    <property type="project" value="UniProtKB-UniRule"/>
</dbReference>
<dbReference type="SUPFAM" id="SSF47802">
    <property type="entry name" value="DNA polymerase beta, N-terminal domain-like"/>
    <property type="match status" value="1"/>
</dbReference>
<dbReference type="GO" id="GO:0005634">
    <property type="term" value="C:nucleus"/>
    <property type="evidence" value="ECO:0007669"/>
    <property type="project" value="UniProtKB-SubCell"/>
</dbReference>
<feature type="binding site" evidence="10">
    <location>
        <position position="439"/>
    </location>
    <ligand>
        <name>Mg(2+)</name>
        <dbReference type="ChEBI" id="CHEBI:18420"/>
    </ligand>
</feature>
<dbReference type="EMBL" id="AFYH01105306">
    <property type="status" value="NOT_ANNOTATED_CDS"/>
    <property type="molecule type" value="Genomic_DNA"/>
</dbReference>
<dbReference type="STRING" id="7897.ENSLACP00000001973"/>
<dbReference type="Pfam" id="PF10391">
    <property type="entry name" value="DNA_pol_lambd_f"/>
    <property type="match status" value="1"/>
</dbReference>
<name>H2ZX52_LATCH</name>
<dbReference type="EMBL" id="AFYH01105302">
    <property type="status" value="NOT_ANNOTATED_CDS"/>
    <property type="molecule type" value="Genomic_DNA"/>
</dbReference>
<keyword evidence="5 9" id="KW-0548">Nucleotidyltransferase</keyword>
<dbReference type="InterPro" id="IPR027249">
    <property type="entry name" value="DNA/RNApol_mu"/>
</dbReference>
<reference evidence="12" key="2">
    <citation type="submission" date="2025-08" db="UniProtKB">
        <authorList>
            <consortium name="Ensembl"/>
        </authorList>
    </citation>
    <scope>IDENTIFICATION</scope>
</reference>
<dbReference type="SMART" id="SM00483">
    <property type="entry name" value="POLXc"/>
    <property type="match status" value="1"/>
</dbReference>
<dbReference type="Gene3D" id="3.30.210.10">
    <property type="entry name" value="DNA polymerase, thumb domain"/>
    <property type="match status" value="1"/>
</dbReference>
<dbReference type="AlphaFoldDB" id="H2ZX52"/>
<dbReference type="OMA" id="PKVINLW"/>
<dbReference type="Gene3D" id="3.30.460.10">
    <property type="entry name" value="Beta Polymerase, domain 2"/>
    <property type="match status" value="1"/>
</dbReference>
<evidence type="ECO:0000256" key="3">
    <source>
        <dbReference type="ARBA" id="ARBA00008323"/>
    </source>
</evidence>
<dbReference type="Proteomes" id="UP000008672">
    <property type="component" value="Unassembled WGS sequence"/>
</dbReference>
<comment type="cofactor">
    <cofactor evidence="1 9 10">
        <name>Mg(2+)</name>
        <dbReference type="ChEBI" id="CHEBI:18420"/>
    </cofactor>
</comment>
<feature type="binding site" evidence="10">
    <location>
        <position position="344"/>
    </location>
    <ligand>
        <name>Mg(2+)</name>
        <dbReference type="ChEBI" id="CHEBI:18420"/>
    </ligand>
</feature>
<proteinExistence type="inferred from homology"/>
<dbReference type="InterPro" id="IPR029398">
    <property type="entry name" value="PolB_thumb"/>
</dbReference>
<dbReference type="InterPro" id="IPR043519">
    <property type="entry name" value="NT_sf"/>
</dbReference>
<dbReference type="SUPFAM" id="SSF52113">
    <property type="entry name" value="BRCT domain"/>
    <property type="match status" value="1"/>
</dbReference>
<reference evidence="12" key="3">
    <citation type="submission" date="2025-09" db="UniProtKB">
        <authorList>
            <consortium name="Ensembl"/>
        </authorList>
    </citation>
    <scope>IDENTIFICATION</scope>
</reference>
<comment type="function">
    <text evidence="9">Gap-filling polymerase involved in repair of DNA double-strand breaks by non-homologous end joining (NHEJ).</text>
</comment>
<evidence type="ECO:0000256" key="8">
    <source>
        <dbReference type="ARBA" id="ARBA00023242"/>
    </source>
</evidence>
<dbReference type="InterPro" id="IPR019843">
    <property type="entry name" value="DNA_pol-X_BS"/>
</dbReference>
<dbReference type="Pfam" id="PF14716">
    <property type="entry name" value="HHH_8"/>
    <property type="match status" value="1"/>
</dbReference>
<dbReference type="EMBL" id="AFYH01105305">
    <property type="status" value="NOT_ANNOTATED_CDS"/>
    <property type="molecule type" value="Genomic_DNA"/>
</dbReference>
<dbReference type="PIRSF" id="PIRSF501176">
    <property type="entry name" value="DNApol_mu"/>
    <property type="match status" value="1"/>
</dbReference>
<feature type="binding site" evidence="10">
    <location>
        <position position="346"/>
    </location>
    <ligand>
        <name>Mg(2+)</name>
        <dbReference type="ChEBI" id="CHEBI:18420"/>
    </ligand>
</feature>
<dbReference type="SUPFAM" id="SSF81301">
    <property type="entry name" value="Nucleotidyltransferase"/>
    <property type="match status" value="1"/>
</dbReference>
<dbReference type="PANTHER" id="PTHR11276">
    <property type="entry name" value="DNA POLYMERASE TYPE-X FAMILY MEMBER"/>
    <property type="match status" value="1"/>
</dbReference>
<evidence type="ECO:0000256" key="5">
    <source>
        <dbReference type="ARBA" id="ARBA00022695"/>
    </source>
</evidence>
<evidence type="ECO:0000313" key="13">
    <source>
        <dbReference type="Proteomes" id="UP000008672"/>
    </source>
</evidence>
<keyword evidence="6 9" id="KW-0479">Metal-binding</keyword>
<comment type="subcellular location">
    <subcellularLocation>
        <location evidence="2 9">Nucleus</location>
    </subcellularLocation>
</comment>
<dbReference type="InterPro" id="IPR028207">
    <property type="entry name" value="DNA_pol_B_palm_palm"/>
</dbReference>
<dbReference type="PANTHER" id="PTHR11276:SF21">
    <property type="entry name" value="DNA NUCLEOTIDYLEXOTRANSFERASE"/>
    <property type="match status" value="1"/>
</dbReference>
<dbReference type="SMART" id="SM00292">
    <property type="entry name" value="BRCT"/>
    <property type="match status" value="1"/>
</dbReference>
<dbReference type="GO" id="GO:0006303">
    <property type="term" value="P:double-strand break repair via nonhomologous end joining"/>
    <property type="evidence" value="ECO:0007669"/>
    <property type="project" value="TreeGrafter"/>
</dbReference>
<evidence type="ECO:0000256" key="2">
    <source>
        <dbReference type="ARBA" id="ARBA00004123"/>
    </source>
</evidence>
<protein>
    <recommendedName>
        <fullName evidence="9">DNA-directed DNA/RNA polymerase mu</fullName>
        <ecNumber evidence="9">2.7.7.7</ecNumber>
    </recommendedName>
</protein>
<keyword evidence="8 9" id="KW-0539">Nucleus</keyword>
<dbReference type="GO" id="GO:0046872">
    <property type="term" value="F:metal ion binding"/>
    <property type="evidence" value="ECO:0007669"/>
    <property type="project" value="UniProtKB-UniRule"/>
</dbReference>
<evidence type="ECO:0000256" key="1">
    <source>
        <dbReference type="ARBA" id="ARBA00001946"/>
    </source>
</evidence>
<dbReference type="InParanoid" id="H2ZX52"/>
<dbReference type="CDD" id="cd00141">
    <property type="entry name" value="NT_POLXc"/>
    <property type="match status" value="1"/>
</dbReference>
<evidence type="ECO:0000256" key="10">
    <source>
        <dbReference type="PIRSR" id="PIRSR000817-1"/>
    </source>
</evidence>
<dbReference type="GeneTree" id="ENSGT00940000158584"/>
<dbReference type="SUPFAM" id="SSF81585">
    <property type="entry name" value="PsbU/PolX domain-like"/>
    <property type="match status" value="1"/>
</dbReference>
<dbReference type="InterPro" id="IPR037160">
    <property type="entry name" value="DNA_Pol_thumb_sf"/>
</dbReference>
<dbReference type="InterPro" id="IPR001726">
    <property type="entry name" value="TdT/Mu"/>
</dbReference>
<dbReference type="GO" id="GO:0003677">
    <property type="term" value="F:DNA binding"/>
    <property type="evidence" value="ECO:0007669"/>
    <property type="project" value="UniProtKB-UniRule"/>
</dbReference>
<dbReference type="PRINTS" id="PR00869">
    <property type="entry name" value="DNAPOLX"/>
</dbReference>
<dbReference type="FunCoup" id="H2ZX52">
    <property type="interactions" value="137"/>
</dbReference>
<keyword evidence="13" id="KW-1185">Reference proteome</keyword>
<dbReference type="PIRSF" id="PIRSF000817">
    <property type="entry name" value="DNA_NT"/>
    <property type="match status" value="1"/>
</dbReference>
<evidence type="ECO:0000256" key="7">
    <source>
        <dbReference type="ARBA" id="ARBA00022842"/>
    </source>
</evidence>
<dbReference type="GO" id="GO:0003912">
    <property type="term" value="F:DNA nucleotidylexotransferase activity"/>
    <property type="evidence" value="ECO:0007669"/>
    <property type="project" value="TreeGrafter"/>
</dbReference>
<comment type="similarity">
    <text evidence="3 9">Belongs to the DNA polymerase type-X family.</text>
</comment>
<gene>
    <name evidence="12" type="primary">DNTT</name>
</gene>